<dbReference type="Proteomes" id="UP001147700">
    <property type="component" value="Unassembled WGS sequence"/>
</dbReference>
<name>A0ABT4RR90_9ACTN</name>
<organism evidence="1 2">
    <name type="scientific">Solirubrobacter deserti</name>
    <dbReference type="NCBI Taxonomy" id="2282478"/>
    <lineage>
        <taxon>Bacteria</taxon>
        <taxon>Bacillati</taxon>
        <taxon>Actinomycetota</taxon>
        <taxon>Thermoleophilia</taxon>
        <taxon>Solirubrobacterales</taxon>
        <taxon>Solirubrobacteraceae</taxon>
        <taxon>Solirubrobacter</taxon>
    </lineage>
</organism>
<protein>
    <submittedName>
        <fullName evidence="1">Uncharacterized protein</fullName>
    </submittedName>
</protein>
<gene>
    <name evidence="1" type="ORF">OJ962_25030</name>
</gene>
<evidence type="ECO:0000313" key="1">
    <source>
        <dbReference type="EMBL" id="MDA0140785.1"/>
    </source>
</evidence>
<dbReference type="RefSeq" id="WP_202958228.1">
    <property type="nucleotide sequence ID" value="NZ_JAPCID010000045.1"/>
</dbReference>
<keyword evidence="2" id="KW-1185">Reference proteome</keyword>
<comment type="caution">
    <text evidence="1">The sequence shown here is derived from an EMBL/GenBank/DDBJ whole genome shotgun (WGS) entry which is preliminary data.</text>
</comment>
<evidence type="ECO:0000313" key="2">
    <source>
        <dbReference type="Proteomes" id="UP001147700"/>
    </source>
</evidence>
<reference evidence="1" key="1">
    <citation type="submission" date="2022-10" db="EMBL/GenBank/DDBJ databases">
        <title>The WGS of Solirubrobacter sp. CPCC 204708.</title>
        <authorList>
            <person name="Jiang Z."/>
        </authorList>
    </citation>
    <scope>NUCLEOTIDE SEQUENCE</scope>
    <source>
        <strain evidence="1">CPCC 204708</strain>
    </source>
</reference>
<accession>A0ABT4RR90</accession>
<dbReference type="EMBL" id="JAPCID010000045">
    <property type="protein sequence ID" value="MDA0140785.1"/>
    <property type="molecule type" value="Genomic_DNA"/>
</dbReference>
<proteinExistence type="predicted"/>
<sequence length="105" mass="11541">MTDEEFVEAVRASAATQLEENRQHYAGLIAGSVRRQGPYVVFEFEARKRPGTTYAYRASALPRPDEPRDADGVAGSLFANWLEIVEASDVAPPEPCGDAIAWIDE</sequence>